<reference evidence="3" key="1">
    <citation type="submission" date="2020-05" db="EMBL/GenBank/DDBJ databases">
        <authorList>
            <person name="Chiriac C."/>
            <person name="Salcher M."/>
            <person name="Ghai R."/>
            <person name="Kavagutti S V."/>
        </authorList>
    </citation>
    <scope>NUCLEOTIDE SEQUENCE</scope>
</reference>
<evidence type="ECO:0000313" key="3">
    <source>
        <dbReference type="EMBL" id="CAB4329883.1"/>
    </source>
</evidence>
<keyword evidence="2" id="KW-1133">Transmembrane helix</keyword>
<sequence>MTDSKADKTAGNKGRPTPKRKDAIAARKVSSLAPASTKEEKKRAKEASRLARVANRAAYLRGDENALPIRDKGPVKRYVRNYIDSRRSIGEYFLPIIFIVLILTLIPSPIFQLGSIIIMYSVLLTSVIDGIFLGRKLKKSVAEKFPDAPTKGIAMYGWLRSTQMRRMRTPKPSINRGDAF</sequence>
<protein>
    <submittedName>
        <fullName evidence="3">Unannotated protein</fullName>
    </submittedName>
</protein>
<dbReference type="AlphaFoldDB" id="A0A6J5YPZ9"/>
<feature type="compositionally biased region" description="Basic and acidic residues" evidence="1">
    <location>
        <begin position="1"/>
        <end position="10"/>
    </location>
</feature>
<keyword evidence="2" id="KW-0472">Membrane</keyword>
<keyword evidence="2" id="KW-0812">Transmembrane</keyword>
<organism evidence="3">
    <name type="scientific">freshwater metagenome</name>
    <dbReference type="NCBI Taxonomy" id="449393"/>
    <lineage>
        <taxon>unclassified sequences</taxon>
        <taxon>metagenomes</taxon>
        <taxon>ecological metagenomes</taxon>
    </lineage>
</organism>
<evidence type="ECO:0000256" key="2">
    <source>
        <dbReference type="SAM" id="Phobius"/>
    </source>
</evidence>
<dbReference type="EMBL" id="CAESAG010000003">
    <property type="protein sequence ID" value="CAB4329883.1"/>
    <property type="molecule type" value="Genomic_DNA"/>
</dbReference>
<name>A0A6J5YPZ9_9ZZZZ</name>
<proteinExistence type="predicted"/>
<feature type="region of interest" description="Disordered" evidence="1">
    <location>
        <begin position="1"/>
        <end position="24"/>
    </location>
</feature>
<feature type="transmembrane region" description="Helical" evidence="2">
    <location>
        <begin position="92"/>
        <end position="111"/>
    </location>
</feature>
<dbReference type="Pfam" id="PF11241">
    <property type="entry name" value="DUF3043"/>
    <property type="match status" value="1"/>
</dbReference>
<accession>A0A6J5YPZ9</accession>
<gene>
    <name evidence="3" type="ORF">UFOPK4080_00071</name>
</gene>
<feature type="transmembrane region" description="Helical" evidence="2">
    <location>
        <begin position="117"/>
        <end position="134"/>
    </location>
</feature>
<evidence type="ECO:0000256" key="1">
    <source>
        <dbReference type="SAM" id="MobiDB-lite"/>
    </source>
</evidence>
<dbReference type="InterPro" id="IPR021403">
    <property type="entry name" value="DUF3043"/>
</dbReference>